<sequence>MLNSNIEWILIYGLCAIVAVLFWMILTGWVRGYKSDNWTPFEKALTLLALLLGNLQYWQLFIANIGETTDAPKT</sequence>
<dbReference type="AlphaFoldDB" id="A0A5K7YQB3"/>
<keyword evidence="1" id="KW-0812">Transmembrane</keyword>
<protein>
    <submittedName>
        <fullName evidence="2">Uncharacterized protein</fullName>
    </submittedName>
</protein>
<evidence type="ECO:0000313" key="3">
    <source>
        <dbReference type="Proteomes" id="UP000427906"/>
    </source>
</evidence>
<name>A0A5K7YQB3_9BACT</name>
<feature type="transmembrane region" description="Helical" evidence="1">
    <location>
        <begin position="6"/>
        <end position="26"/>
    </location>
</feature>
<keyword evidence="1" id="KW-1133">Transmembrane helix</keyword>
<gene>
    <name evidence="2" type="ORF">DSCA_44450</name>
</gene>
<evidence type="ECO:0000256" key="1">
    <source>
        <dbReference type="SAM" id="Phobius"/>
    </source>
</evidence>
<accession>A0A5K7YQB3</accession>
<organism evidence="2 3">
    <name type="scientific">Desulfosarcina alkanivorans</name>
    <dbReference type="NCBI Taxonomy" id="571177"/>
    <lineage>
        <taxon>Bacteria</taxon>
        <taxon>Pseudomonadati</taxon>
        <taxon>Thermodesulfobacteriota</taxon>
        <taxon>Desulfobacteria</taxon>
        <taxon>Desulfobacterales</taxon>
        <taxon>Desulfosarcinaceae</taxon>
        <taxon>Desulfosarcina</taxon>
    </lineage>
</organism>
<dbReference type="RefSeq" id="WP_155318458.1">
    <property type="nucleotide sequence ID" value="NZ_AP021874.1"/>
</dbReference>
<keyword evidence="3" id="KW-1185">Reference proteome</keyword>
<dbReference type="KEGG" id="dalk:DSCA_44450"/>
<dbReference type="EMBL" id="AP021874">
    <property type="protein sequence ID" value="BBO70515.1"/>
    <property type="molecule type" value="Genomic_DNA"/>
</dbReference>
<keyword evidence="1" id="KW-0472">Membrane</keyword>
<proteinExistence type="predicted"/>
<dbReference type="Proteomes" id="UP000427906">
    <property type="component" value="Chromosome"/>
</dbReference>
<evidence type="ECO:0000313" key="2">
    <source>
        <dbReference type="EMBL" id="BBO70515.1"/>
    </source>
</evidence>
<reference evidence="2 3" key="1">
    <citation type="submission" date="2019-11" db="EMBL/GenBank/DDBJ databases">
        <title>Comparative genomics of hydrocarbon-degrading Desulfosarcina strains.</title>
        <authorList>
            <person name="Watanabe M."/>
            <person name="Kojima H."/>
            <person name="Fukui M."/>
        </authorList>
    </citation>
    <scope>NUCLEOTIDE SEQUENCE [LARGE SCALE GENOMIC DNA]</scope>
    <source>
        <strain evidence="2 3">PL12</strain>
    </source>
</reference>